<dbReference type="AlphaFoldDB" id="A0A1T3NMA6"/>
<feature type="transmembrane region" description="Helical" evidence="5">
    <location>
        <begin position="161"/>
        <end position="187"/>
    </location>
</feature>
<feature type="domain" description="ABC transmembrane type-1" evidence="7">
    <location>
        <begin position="44"/>
        <end position="324"/>
    </location>
</feature>
<dbReference type="SUPFAM" id="SSF52540">
    <property type="entry name" value="P-loop containing nucleoside triphosphate hydrolases"/>
    <property type="match status" value="1"/>
</dbReference>
<dbReference type="InterPro" id="IPR011527">
    <property type="entry name" value="ABC1_TM_dom"/>
</dbReference>
<dbReference type="Proteomes" id="UP000190037">
    <property type="component" value="Unassembled WGS sequence"/>
</dbReference>
<dbReference type="Gene3D" id="3.40.50.300">
    <property type="entry name" value="P-loop containing nucleotide triphosphate hydrolases"/>
    <property type="match status" value="1"/>
</dbReference>
<reference evidence="8 9" key="1">
    <citation type="submission" date="2017-03" db="EMBL/GenBank/DDBJ databases">
        <title>Draft genome sequence of Streptomyces scabrisporus NF3, endophyte isolated from Amphipterygium adstringens.</title>
        <authorList>
            <person name="Vazquez M."/>
            <person name="Ceapa C.D."/>
            <person name="Rodriguez Luna D."/>
            <person name="Sanchez Esquivel S."/>
        </authorList>
    </citation>
    <scope>NUCLEOTIDE SEQUENCE [LARGE SCALE GENOMIC DNA]</scope>
    <source>
        <strain evidence="8 9">NF3</strain>
    </source>
</reference>
<dbReference type="PANTHER" id="PTHR43394:SF1">
    <property type="entry name" value="ATP-BINDING CASSETTE SUB-FAMILY B MEMBER 10, MITOCHONDRIAL"/>
    <property type="match status" value="1"/>
</dbReference>
<dbReference type="STRING" id="159449.B4N89_36605"/>
<feature type="transmembrane region" description="Helical" evidence="5">
    <location>
        <begin position="80"/>
        <end position="101"/>
    </location>
</feature>
<evidence type="ECO:0000313" key="8">
    <source>
        <dbReference type="EMBL" id="OPC77801.1"/>
    </source>
</evidence>
<dbReference type="PANTHER" id="PTHR43394">
    <property type="entry name" value="ATP-DEPENDENT PERMEASE MDL1, MITOCHONDRIAL"/>
    <property type="match status" value="1"/>
</dbReference>
<dbReference type="EMBL" id="MWQN01000003">
    <property type="protein sequence ID" value="OPC77801.1"/>
    <property type="molecule type" value="Genomic_DNA"/>
</dbReference>
<dbReference type="GO" id="GO:0005524">
    <property type="term" value="F:ATP binding"/>
    <property type="evidence" value="ECO:0007669"/>
    <property type="project" value="InterPro"/>
</dbReference>
<dbReference type="SUPFAM" id="SSF90123">
    <property type="entry name" value="ABC transporter transmembrane region"/>
    <property type="match status" value="1"/>
</dbReference>
<dbReference type="InterPro" id="IPR036640">
    <property type="entry name" value="ABC1_TM_sf"/>
</dbReference>
<dbReference type="Gene3D" id="1.20.1560.10">
    <property type="entry name" value="ABC transporter type 1, transmembrane domain"/>
    <property type="match status" value="1"/>
</dbReference>
<dbReference type="InterPro" id="IPR003439">
    <property type="entry name" value="ABC_transporter-like_ATP-bd"/>
</dbReference>
<sequence>MPAPTAPPKLPAHPVPSGLLGTSVTSRAVLRYALTGDRRGRYLVGASVGLTGHQVAEAAVPVVVGVVIDQAVATGDAAALGRWLTVLAVVFVGLLCSWRFAARAAARVTEYGAHDVRMAVARRALDPHGTTPRRMPGELVALATSDAQTVARFTHTLGSKLAAAAAIVTAAVALLVISVPLGLLVLLGTPPVLIAMQYLSRPLERRSEHDHELAARAGAVATDLLTGLRVLDGIGARSEAARRYRRDSRAALAATLRTERAQAWYTAANTLLTGGLLALIALVGAHLAARGRITVGELVTVVGLAQFLQGPLVDVAYFASGLGRARASARRVVALLTSDPAVGPGTRSPASAVPGRPVGHVRADGLGVGGLIDVGFVVEPGEFVGIVTDDAGHAEALVDVLARRRDPDAGALYLDGVSVAELDPDDLRRTVVAPPHDAALFAGTIADNVGRAEPRAVRAALAAACVDEDIAALPAGLDTTVTEQGLSLSGGQRQRLALARALATRAAVLVLHDPTTSVDTVTEARIAAGLRADRVGRTTILVTTSPTLLAVCDRVMVLAADVTRGTTGTHAQLAAVSPGYRELVLA</sequence>
<dbReference type="GO" id="GO:0005886">
    <property type="term" value="C:plasma membrane"/>
    <property type="evidence" value="ECO:0007669"/>
    <property type="project" value="UniProtKB-SubCell"/>
</dbReference>
<evidence type="ECO:0000256" key="1">
    <source>
        <dbReference type="ARBA" id="ARBA00004651"/>
    </source>
</evidence>
<dbReference type="PROSITE" id="PS00211">
    <property type="entry name" value="ABC_TRANSPORTER_1"/>
    <property type="match status" value="1"/>
</dbReference>
<name>A0A1T3NMA6_9ACTN</name>
<feature type="transmembrane region" description="Helical" evidence="5">
    <location>
        <begin position="263"/>
        <end position="283"/>
    </location>
</feature>
<dbReference type="PROSITE" id="PS50929">
    <property type="entry name" value="ABC_TM1F"/>
    <property type="match status" value="1"/>
</dbReference>
<evidence type="ECO:0000259" key="7">
    <source>
        <dbReference type="PROSITE" id="PS50929"/>
    </source>
</evidence>
<keyword evidence="9" id="KW-1185">Reference proteome</keyword>
<keyword evidence="4 5" id="KW-0472">Membrane</keyword>
<keyword evidence="3 5" id="KW-1133">Transmembrane helix</keyword>
<comment type="subcellular location">
    <subcellularLocation>
        <location evidence="1">Cell membrane</location>
        <topology evidence="1">Multi-pass membrane protein</topology>
    </subcellularLocation>
</comment>
<dbReference type="PROSITE" id="PS50893">
    <property type="entry name" value="ABC_TRANSPORTER_2"/>
    <property type="match status" value="1"/>
</dbReference>
<dbReference type="Pfam" id="PF00664">
    <property type="entry name" value="ABC_membrane"/>
    <property type="match status" value="1"/>
</dbReference>
<dbReference type="InterPro" id="IPR039421">
    <property type="entry name" value="Type_1_exporter"/>
</dbReference>
<feature type="domain" description="ABC transporter" evidence="6">
    <location>
        <begin position="353"/>
        <end position="586"/>
    </location>
</feature>
<evidence type="ECO:0000256" key="3">
    <source>
        <dbReference type="ARBA" id="ARBA00022989"/>
    </source>
</evidence>
<gene>
    <name evidence="8" type="ORF">B4N89_36605</name>
</gene>
<dbReference type="OrthoDB" id="4966664at2"/>
<comment type="caution">
    <text evidence="8">The sequence shown here is derived from an EMBL/GenBank/DDBJ whole genome shotgun (WGS) entry which is preliminary data.</text>
</comment>
<evidence type="ECO:0000256" key="2">
    <source>
        <dbReference type="ARBA" id="ARBA00022692"/>
    </source>
</evidence>
<dbReference type="Pfam" id="PF00005">
    <property type="entry name" value="ABC_tran"/>
    <property type="match status" value="1"/>
</dbReference>
<dbReference type="GO" id="GO:0016887">
    <property type="term" value="F:ATP hydrolysis activity"/>
    <property type="evidence" value="ECO:0007669"/>
    <property type="project" value="InterPro"/>
</dbReference>
<proteinExistence type="predicted"/>
<accession>A0A1T3NMA6</accession>
<organism evidence="8 9">
    <name type="scientific">Embleya scabrispora</name>
    <dbReference type="NCBI Taxonomy" id="159449"/>
    <lineage>
        <taxon>Bacteria</taxon>
        <taxon>Bacillati</taxon>
        <taxon>Actinomycetota</taxon>
        <taxon>Actinomycetes</taxon>
        <taxon>Kitasatosporales</taxon>
        <taxon>Streptomycetaceae</taxon>
        <taxon>Embleya</taxon>
    </lineage>
</organism>
<evidence type="ECO:0000256" key="5">
    <source>
        <dbReference type="SAM" id="Phobius"/>
    </source>
</evidence>
<dbReference type="InterPro" id="IPR017871">
    <property type="entry name" value="ABC_transporter-like_CS"/>
</dbReference>
<dbReference type="GO" id="GO:0015421">
    <property type="term" value="F:ABC-type oligopeptide transporter activity"/>
    <property type="evidence" value="ECO:0007669"/>
    <property type="project" value="TreeGrafter"/>
</dbReference>
<dbReference type="InterPro" id="IPR027417">
    <property type="entry name" value="P-loop_NTPase"/>
</dbReference>
<protein>
    <submittedName>
        <fullName evidence="8">ABC transporter permease</fullName>
    </submittedName>
</protein>
<evidence type="ECO:0000313" key="9">
    <source>
        <dbReference type="Proteomes" id="UP000190037"/>
    </source>
</evidence>
<keyword evidence="2 5" id="KW-0812">Transmembrane</keyword>
<evidence type="ECO:0000259" key="6">
    <source>
        <dbReference type="PROSITE" id="PS50893"/>
    </source>
</evidence>
<evidence type="ECO:0000256" key="4">
    <source>
        <dbReference type="ARBA" id="ARBA00023136"/>
    </source>
</evidence>